<dbReference type="RefSeq" id="WP_166403307.1">
    <property type="nucleotide sequence ID" value="NZ_JAANHS010000007.1"/>
</dbReference>
<gene>
    <name evidence="7" type="ORF">G8O29_11090</name>
</gene>
<evidence type="ECO:0000313" key="7">
    <source>
        <dbReference type="EMBL" id="NHB77282.1"/>
    </source>
</evidence>
<reference evidence="7 8" key="1">
    <citation type="journal article" date="2022" name="Microorganisms">
        <title>Genome Sequence and Characterization of a Xanthorhodopsin-Containing, Aerobic Anoxygenic Phototrophic Rhodobacter Species, Isolated from Mesophilic Conditions at Yellowstone National Park.</title>
        <authorList>
            <person name="Kyndt J.A."/>
            <person name="Robertson S."/>
            <person name="Shoffstall I.B."/>
            <person name="Ramaley R.F."/>
            <person name="Meyer T.E."/>
        </authorList>
    </citation>
    <scope>NUCLEOTIDE SEQUENCE [LARGE SCALE GENOMIC DNA]</scope>
    <source>
        <strain evidence="7 8">M37P</strain>
    </source>
</reference>
<feature type="region of interest" description="Disordered" evidence="5">
    <location>
        <begin position="1"/>
        <end position="21"/>
    </location>
</feature>
<feature type="transmembrane region" description="Helical" evidence="6">
    <location>
        <begin position="244"/>
        <end position="263"/>
    </location>
</feature>
<feature type="transmembrane region" description="Helical" evidence="6">
    <location>
        <begin position="63"/>
        <end position="81"/>
    </location>
</feature>
<dbReference type="Gene3D" id="1.50.10.150">
    <property type="entry name" value="Voltage-dependent anion channel"/>
    <property type="match status" value="1"/>
</dbReference>
<protein>
    <submittedName>
        <fullName evidence="7">Tellurium resistance protein</fullName>
    </submittedName>
</protein>
<dbReference type="Proteomes" id="UP001515660">
    <property type="component" value="Unassembled WGS sequence"/>
</dbReference>
<dbReference type="InterPro" id="IPR052951">
    <property type="entry name" value="Tellurite_res_ion_channel"/>
</dbReference>
<dbReference type="PANTHER" id="PTHR37955:SF1">
    <property type="entry name" value="DEP DOMAIN-CONTAINING PROTEIN"/>
    <property type="match status" value="1"/>
</dbReference>
<organism evidence="7 8">
    <name type="scientific">Rhodobacter calidifons</name>
    <dbReference type="NCBI Taxonomy" id="2715277"/>
    <lineage>
        <taxon>Bacteria</taxon>
        <taxon>Pseudomonadati</taxon>
        <taxon>Pseudomonadota</taxon>
        <taxon>Alphaproteobacteria</taxon>
        <taxon>Rhodobacterales</taxon>
        <taxon>Rhodobacter group</taxon>
        <taxon>Rhodobacter</taxon>
    </lineage>
</organism>
<dbReference type="InterPro" id="IPR038665">
    <property type="entry name" value="Voltage-dep_anion_channel_sf"/>
</dbReference>
<feature type="transmembrane region" description="Helical" evidence="6">
    <location>
        <begin position="160"/>
        <end position="180"/>
    </location>
</feature>
<feature type="transmembrane region" description="Helical" evidence="6">
    <location>
        <begin position="32"/>
        <end position="51"/>
    </location>
</feature>
<dbReference type="PANTHER" id="PTHR37955">
    <property type="entry name" value="TELLURITE RESISTANCE PROTEIN TEHA"/>
    <property type="match status" value="1"/>
</dbReference>
<comment type="subcellular location">
    <subcellularLocation>
        <location evidence="1">Membrane</location>
        <topology evidence="1">Multi-pass membrane protein</topology>
    </subcellularLocation>
</comment>
<keyword evidence="4 6" id="KW-0472">Membrane</keyword>
<evidence type="ECO:0000256" key="6">
    <source>
        <dbReference type="SAM" id="Phobius"/>
    </source>
</evidence>
<name>A0ABX0G7M9_9RHOB</name>
<evidence type="ECO:0000256" key="4">
    <source>
        <dbReference type="ARBA" id="ARBA00023136"/>
    </source>
</evidence>
<evidence type="ECO:0000256" key="5">
    <source>
        <dbReference type="SAM" id="MobiDB-lite"/>
    </source>
</evidence>
<feature type="transmembrane region" description="Helical" evidence="6">
    <location>
        <begin position="101"/>
        <end position="121"/>
    </location>
</feature>
<dbReference type="Pfam" id="PF03595">
    <property type="entry name" value="SLAC1"/>
    <property type="match status" value="1"/>
</dbReference>
<dbReference type="InterPro" id="IPR004695">
    <property type="entry name" value="SLAC1/Mae1/Ssu1/TehA"/>
</dbReference>
<keyword evidence="8" id="KW-1185">Reference proteome</keyword>
<dbReference type="EMBL" id="JAANHS010000007">
    <property type="protein sequence ID" value="NHB77282.1"/>
    <property type="molecule type" value="Genomic_DNA"/>
</dbReference>
<keyword evidence="3 6" id="KW-1133">Transmembrane helix</keyword>
<accession>A0ABX0G7M9</accession>
<proteinExistence type="predicted"/>
<feature type="compositionally biased region" description="Pro residues" evidence="5">
    <location>
        <begin position="11"/>
        <end position="21"/>
    </location>
</feature>
<evidence type="ECO:0000256" key="2">
    <source>
        <dbReference type="ARBA" id="ARBA00022692"/>
    </source>
</evidence>
<evidence type="ECO:0000313" key="8">
    <source>
        <dbReference type="Proteomes" id="UP001515660"/>
    </source>
</evidence>
<feature type="transmembrane region" description="Helical" evidence="6">
    <location>
        <begin position="127"/>
        <end position="148"/>
    </location>
</feature>
<keyword evidence="2 6" id="KW-0812">Transmembrane</keyword>
<feature type="transmembrane region" description="Helical" evidence="6">
    <location>
        <begin position="186"/>
        <end position="207"/>
    </location>
</feature>
<evidence type="ECO:0000256" key="1">
    <source>
        <dbReference type="ARBA" id="ARBA00004141"/>
    </source>
</evidence>
<feature type="transmembrane region" description="Helical" evidence="6">
    <location>
        <begin position="295"/>
        <end position="313"/>
    </location>
</feature>
<sequence length="333" mass="34939">MAQDPARYRPKPYPPPEFPPRRLPAFARTPPAIFPPILGLMGLVTALRPGLDRWGLPQEAADLAAGLVLPLWAFALCSYTLKLTLRISVLQDDLKVMPSRAALAAGTMGGMVAAGHLGAFAPRLGVGLLAVMLVLHAALAILTVRTLLTLPPEARAVNPGWHMTFVGVIVAAPAAASFGLVDLARVLLFGTLPLAIGIWGASLLQLACRTPPAPLRPMLAIHLAPASLFAITADLLGLHLVASVFAWLVLVIALALFAALRWIAVSGFSALWSAFTFPLSAAATALMLHGGALGWAGQGLLVVVLVANPWIAWRVLKLWPGGQLAARTNAAEA</sequence>
<evidence type="ECO:0000256" key="3">
    <source>
        <dbReference type="ARBA" id="ARBA00022989"/>
    </source>
</evidence>
<dbReference type="CDD" id="cd09322">
    <property type="entry name" value="TDT_TehA_like"/>
    <property type="match status" value="1"/>
</dbReference>
<feature type="transmembrane region" description="Helical" evidence="6">
    <location>
        <begin position="219"/>
        <end position="238"/>
    </location>
</feature>
<comment type="caution">
    <text evidence="7">The sequence shown here is derived from an EMBL/GenBank/DDBJ whole genome shotgun (WGS) entry which is preliminary data.</text>
</comment>